<organism evidence="7 8">
    <name type="scientific">Bemisia tabaci</name>
    <name type="common">Sweetpotato whitefly</name>
    <name type="synonym">Aleurodes tabaci</name>
    <dbReference type="NCBI Taxonomy" id="7038"/>
    <lineage>
        <taxon>Eukaryota</taxon>
        <taxon>Metazoa</taxon>
        <taxon>Ecdysozoa</taxon>
        <taxon>Arthropoda</taxon>
        <taxon>Hexapoda</taxon>
        <taxon>Insecta</taxon>
        <taxon>Pterygota</taxon>
        <taxon>Neoptera</taxon>
        <taxon>Paraneoptera</taxon>
        <taxon>Hemiptera</taxon>
        <taxon>Sternorrhyncha</taxon>
        <taxon>Aleyrodoidea</taxon>
        <taxon>Aleyrodidae</taxon>
        <taxon>Aleyrodinae</taxon>
        <taxon>Bemisia</taxon>
    </lineage>
</organism>
<comment type="similarity">
    <text evidence="1 5">Belongs to the GcvH family.</text>
</comment>
<comment type="cofactor">
    <cofactor evidence="5">
        <name>(R)-lipoate</name>
        <dbReference type="ChEBI" id="CHEBI:83088"/>
    </cofactor>
    <text evidence="5">Binds 1 lipoyl cofactor covalently.</text>
</comment>
<feature type="modified residue" description="N6-lipoyllysine" evidence="4">
    <location>
        <position position="52"/>
    </location>
</feature>
<dbReference type="AlphaFoldDB" id="A0A9P0A3C0"/>
<evidence type="ECO:0000259" key="6">
    <source>
        <dbReference type="PROSITE" id="PS50968"/>
    </source>
</evidence>
<sequence length="120" mass="13602">MGFSRDKRTLGTCRKFLSMLMESLGDVVYVQLPNVGDIVKQEEECGALESVKAASEIYSPVSGKVTEKNTEVEETPALINQSCYDKAWLFKLELSNPEELSKLMEENQYEEFLKNNTDSH</sequence>
<evidence type="ECO:0000256" key="4">
    <source>
        <dbReference type="PIRSR" id="PIRSR617453-50"/>
    </source>
</evidence>
<evidence type="ECO:0000313" key="7">
    <source>
        <dbReference type="EMBL" id="CAH0383417.1"/>
    </source>
</evidence>
<name>A0A9P0A3C0_BEMTA</name>
<dbReference type="InterPro" id="IPR017453">
    <property type="entry name" value="GCV_H_sub"/>
</dbReference>
<dbReference type="PROSITE" id="PS50968">
    <property type="entry name" value="BIOTINYL_LIPOYL"/>
    <property type="match status" value="1"/>
</dbReference>
<dbReference type="SUPFAM" id="SSF51230">
    <property type="entry name" value="Single hybrid motif"/>
    <property type="match status" value="1"/>
</dbReference>
<comment type="subunit">
    <text evidence="5">The glycine cleavage system is composed of four proteins: P, T, L and H.</text>
</comment>
<dbReference type="NCBIfam" id="TIGR00527">
    <property type="entry name" value="gcvH"/>
    <property type="match status" value="1"/>
</dbReference>
<dbReference type="GO" id="GO:0019464">
    <property type="term" value="P:glycine decarboxylation via glycine cleavage system"/>
    <property type="evidence" value="ECO:0007669"/>
    <property type="project" value="UniProtKB-UniRule"/>
</dbReference>
<dbReference type="Gene3D" id="2.40.50.100">
    <property type="match status" value="1"/>
</dbReference>
<dbReference type="GO" id="GO:0005960">
    <property type="term" value="C:glycine cleavage complex"/>
    <property type="evidence" value="ECO:0007669"/>
    <property type="project" value="UniProtKB-UniRule"/>
</dbReference>
<dbReference type="InterPro" id="IPR011053">
    <property type="entry name" value="Single_hybrid_motif"/>
</dbReference>
<keyword evidence="8" id="KW-1185">Reference proteome</keyword>
<dbReference type="CDD" id="cd06848">
    <property type="entry name" value="GCS_H"/>
    <property type="match status" value="1"/>
</dbReference>
<dbReference type="NCBIfam" id="NF002270">
    <property type="entry name" value="PRK01202.1"/>
    <property type="match status" value="1"/>
</dbReference>
<dbReference type="PROSITE" id="PS00189">
    <property type="entry name" value="LIPOYL"/>
    <property type="match status" value="1"/>
</dbReference>
<dbReference type="Proteomes" id="UP001152759">
    <property type="component" value="Chromosome 10"/>
</dbReference>
<dbReference type="InterPro" id="IPR002930">
    <property type="entry name" value="GCV_H"/>
</dbReference>
<dbReference type="EMBL" id="OU963871">
    <property type="protein sequence ID" value="CAH0383417.1"/>
    <property type="molecule type" value="Genomic_DNA"/>
</dbReference>
<proteinExistence type="inferred from homology"/>
<dbReference type="InterPro" id="IPR003016">
    <property type="entry name" value="2-oxoA_DH_lipoyl-BS"/>
</dbReference>
<keyword evidence="3 5" id="KW-0809">Transit peptide</keyword>
<dbReference type="PANTHER" id="PTHR11715">
    <property type="entry name" value="GLYCINE CLEAVAGE SYSTEM H PROTEIN"/>
    <property type="match status" value="1"/>
</dbReference>
<feature type="domain" description="Lipoyl-binding" evidence="6">
    <location>
        <begin position="12"/>
        <end position="93"/>
    </location>
</feature>
<evidence type="ECO:0000256" key="1">
    <source>
        <dbReference type="ARBA" id="ARBA00009249"/>
    </source>
</evidence>
<gene>
    <name evidence="7" type="ORF">BEMITA_LOCUS2869</name>
</gene>
<evidence type="ECO:0000313" key="8">
    <source>
        <dbReference type="Proteomes" id="UP001152759"/>
    </source>
</evidence>
<evidence type="ECO:0000256" key="3">
    <source>
        <dbReference type="ARBA" id="ARBA00022946"/>
    </source>
</evidence>
<keyword evidence="2 4" id="KW-0450">Lipoyl</keyword>
<accession>A0A9P0A3C0</accession>
<comment type="function">
    <text evidence="5">The H protein shuttles the methylamine group of glycine from the P protein to the T protein.</text>
</comment>
<dbReference type="PANTHER" id="PTHR11715:SF3">
    <property type="entry name" value="GLYCINE CLEAVAGE SYSTEM H PROTEIN-RELATED"/>
    <property type="match status" value="1"/>
</dbReference>
<protein>
    <recommendedName>
        <fullName evidence="5">Glycine cleavage system H protein</fullName>
    </recommendedName>
</protein>
<dbReference type="GO" id="GO:0005739">
    <property type="term" value="C:mitochondrion"/>
    <property type="evidence" value="ECO:0007669"/>
    <property type="project" value="UniProtKB-SubCell"/>
</dbReference>
<dbReference type="InterPro" id="IPR033753">
    <property type="entry name" value="GCV_H/Fam206"/>
</dbReference>
<dbReference type="GO" id="GO:0009249">
    <property type="term" value="P:protein lipoylation"/>
    <property type="evidence" value="ECO:0007669"/>
    <property type="project" value="TreeGrafter"/>
</dbReference>
<dbReference type="InterPro" id="IPR000089">
    <property type="entry name" value="Biotin_lipoyl"/>
</dbReference>
<dbReference type="Pfam" id="PF01597">
    <property type="entry name" value="GCV_H"/>
    <property type="match status" value="1"/>
</dbReference>
<evidence type="ECO:0000256" key="2">
    <source>
        <dbReference type="ARBA" id="ARBA00022823"/>
    </source>
</evidence>
<keyword evidence="5" id="KW-0496">Mitochondrion</keyword>
<evidence type="ECO:0000256" key="5">
    <source>
        <dbReference type="RuleBase" id="RU364055"/>
    </source>
</evidence>
<comment type="subcellular location">
    <subcellularLocation>
        <location evidence="5">Mitochondrion</location>
    </subcellularLocation>
</comment>
<reference evidence="7" key="1">
    <citation type="submission" date="2021-12" db="EMBL/GenBank/DDBJ databases">
        <authorList>
            <person name="King R."/>
        </authorList>
    </citation>
    <scope>NUCLEOTIDE SEQUENCE</scope>
</reference>